<evidence type="ECO:0000313" key="8">
    <source>
        <dbReference type="Proteomes" id="UP001642483"/>
    </source>
</evidence>
<comment type="caution">
    <text evidence="7">The sequence shown here is derived from an EMBL/GenBank/DDBJ whole genome shotgun (WGS) entry which is preliminary data.</text>
</comment>
<proteinExistence type="inferred from homology"/>
<dbReference type="InterPro" id="IPR033590">
    <property type="entry name" value="PPP1R35"/>
</dbReference>
<accession>A0ABP0GG85</accession>
<comment type="subcellular location">
    <subcellularLocation>
        <location evidence="1">Cytoplasm</location>
        <location evidence="1">Cytoskeleton</location>
        <location evidence="1">Microtubule organizing center</location>
        <location evidence="1">Centrosome</location>
        <location evidence="1">Centriole</location>
    </subcellularLocation>
</comment>
<evidence type="ECO:0000256" key="2">
    <source>
        <dbReference type="ARBA" id="ARBA00022490"/>
    </source>
</evidence>
<protein>
    <recommendedName>
        <fullName evidence="6">Protein phosphatase 1 regulatory subunit 35 C-terminal domain-containing protein</fullName>
    </recommendedName>
</protein>
<dbReference type="Pfam" id="PF15503">
    <property type="entry name" value="PPP1R35_C"/>
    <property type="match status" value="1"/>
</dbReference>
<reference evidence="7 8" key="1">
    <citation type="submission" date="2024-02" db="EMBL/GenBank/DDBJ databases">
        <authorList>
            <person name="Daric V."/>
            <person name="Darras S."/>
        </authorList>
    </citation>
    <scope>NUCLEOTIDE SEQUENCE [LARGE SCALE GENOMIC DNA]</scope>
</reference>
<evidence type="ECO:0000256" key="3">
    <source>
        <dbReference type="ARBA" id="ARBA00023212"/>
    </source>
</evidence>
<dbReference type="InterPro" id="IPR029135">
    <property type="entry name" value="PPP1R35_C"/>
</dbReference>
<gene>
    <name evidence="7" type="ORF">CVLEPA_LOCUS23208</name>
</gene>
<sequence length="456" mass="50507">MSSPSNVSLHDGSYQEDLKKASELDLIPTKITAVHSDPSLLITPEKPPVHFRKIKSQQKNVTAYLPPVVEDPDLFITPEKLPSLLKTKLTGNEITKPQSKNKVRFDIPDSSDDTLIESPVSQSACNDSSSISTEFEEGSSHGTEDTSDFSTKAALLTQRNPLADITLDHNVESSNASMDFNSTNSSSSFQQFAAIGPESNYSQILDMHGKKLSHPEPVKKIVEPTKPYAVTRIKVARGSEGHRKNTLAQQKIDKLTTNLTSGPNETSIAISTQSLQIFLKKKSGLQRHSHSVKYISKSDDQFNSIPLEQPKYNSSLAMGQKLQHIKEEKFDALQTMKKKLEEDPELKAHVTVKASAGTNIDPEDMLFKNLVSVDVPLSDVMASAEFRRIKRPSQAKPYSPGEPNILDMFPADLIQEKVVLDSKCFSLPCLNPTLTPLDTVMSLYDHSLSWNELNSY</sequence>
<dbReference type="EMBL" id="CAWYQH010000119">
    <property type="protein sequence ID" value="CAK8690610.1"/>
    <property type="molecule type" value="Genomic_DNA"/>
</dbReference>
<feature type="domain" description="Protein phosphatase 1 regulatory subunit 35 C-terminal" evidence="6">
    <location>
        <begin position="310"/>
        <end position="447"/>
    </location>
</feature>
<evidence type="ECO:0000256" key="4">
    <source>
        <dbReference type="ARBA" id="ARBA00029452"/>
    </source>
</evidence>
<evidence type="ECO:0000256" key="1">
    <source>
        <dbReference type="ARBA" id="ARBA00004114"/>
    </source>
</evidence>
<dbReference type="Proteomes" id="UP001642483">
    <property type="component" value="Unassembled WGS sequence"/>
</dbReference>
<evidence type="ECO:0000313" key="7">
    <source>
        <dbReference type="EMBL" id="CAK8690610.1"/>
    </source>
</evidence>
<organism evidence="7 8">
    <name type="scientific">Clavelina lepadiformis</name>
    <name type="common">Light-bulb sea squirt</name>
    <name type="synonym">Ascidia lepadiformis</name>
    <dbReference type="NCBI Taxonomy" id="159417"/>
    <lineage>
        <taxon>Eukaryota</taxon>
        <taxon>Metazoa</taxon>
        <taxon>Chordata</taxon>
        <taxon>Tunicata</taxon>
        <taxon>Ascidiacea</taxon>
        <taxon>Aplousobranchia</taxon>
        <taxon>Clavelinidae</taxon>
        <taxon>Clavelina</taxon>
    </lineage>
</organism>
<feature type="compositionally biased region" description="Polar residues" evidence="5">
    <location>
        <begin position="119"/>
        <end position="133"/>
    </location>
</feature>
<comment type="similarity">
    <text evidence="4">Belongs to the PPP1R35 family.</text>
</comment>
<dbReference type="PANTHER" id="PTHR28625">
    <property type="entry name" value="PROTEIN PHOSPHATASE 1 REGULATORY SUBUNIT 35"/>
    <property type="match status" value="1"/>
</dbReference>
<keyword evidence="2" id="KW-0963">Cytoplasm</keyword>
<name>A0ABP0GG85_CLALP</name>
<keyword evidence="8" id="KW-1185">Reference proteome</keyword>
<evidence type="ECO:0000256" key="5">
    <source>
        <dbReference type="SAM" id="MobiDB-lite"/>
    </source>
</evidence>
<evidence type="ECO:0000259" key="6">
    <source>
        <dbReference type="Pfam" id="PF15503"/>
    </source>
</evidence>
<dbReference type="PANTHER" id="PTHR28625:SF1">
    <property type="entry name" value="PROTEIN PHOSPHATASE 1 REGULATORY SUBUNIT 35"/>
    <property type="match status" value="1"/>
</dbReference>
<keyword evidence="3" id="KW-0206">Cytoskeleton</keyword>
<feature type="region of interest" description="Disordered" evidence="5">
    <location>
        <begin position="95"/>
        <end position="148"/>
    </location>
</feature>